<protein>
    <submittedName>
        <fullName evidence="1">Uncharacterized protein</fullName>
    </submittedName>
</protein>
<name>A0A256FRH8_9HYPH</name>
<proteinExistence type="predicted"/>
<evidence type="ECO:0000313" key="2">
    <source>
        <dbReference type="Proteomes" id="UP000216345"/>
    </source>
</evidence>
<dbReference type="EMBL" id="NNRK01000020">
    <property type="protein sequence ID" value="OYR17316.1"/>
    <property type="molecule type" value="Genomic_DNA"/>
</dbReference>
<sequence length="42" mass="4776">MLDAARRLVEKNDRLRWRHPEIGLMQNVKSAQGGANCNRGTL</sequence>
<keyword evidence="2" id="KW-1185">Reference proteome</keyword>
<organism evidence="1 2">
    <name type="scientific">Brucella rhizosphaerae</name>
    <dbReference type="NCBI Taxonomy" id="571254"/>
    <lineage>
        <taxon>Bacteria</taxon>
        <taxon>Pseudomonadati</taxon>
        <taxon>Pseudomonadota</taxon>
        <taxon>Alphaproteobacteria</taxon>
        <taxon>Hyphomicrobiales</taxon>
        <taxon>Brucellaceae</taxon>
        <taxon>Brucella/Ochrobactrum group</taxon>
        <taxon>Brucella</taxon>
    </lineage>
</organism>
<dbReference type="AlphaFoldDB" id="A0A256FRH8"/>
<gene>
    <name evidence="1" type="ORF">CEV32_4035</name>
</gene>
<evidence type="ECO:0000313" key="1">
    <source>
        <dbReference type="EMBL" id="OYR17316.1"/>
    </source>
</evidence>
<reference evidence="1 2" key="1">
    <citation type="submission" date="2017-07" db="EMBL/GenBank/DDBJ databases">
        <title>Phylogenetic study on the rhizospheric bacterium Ochrobactrum sp. A44.</title>
        <authorList>
            <person name="Krzyzanowska D.M."/>
            <person name="Ossowicki A."/>
            <person name="Rajewska M."/>
            <person name="Maciag T."/>
            <person name="Kaczynski Z."/>
            <person name="Czerwicka M."/>
            <person name="Jafra S."/>
        </authorList>
    </citation>
    <scope>NUCLEOTIDE SEQUENCE [LARGE SCALE GENOMIC DNA]</scope>
    <source>
        <strain evidence="1 2">PR17</strain>
    </source>
</reference>
<comment type="caution">
    <text evidence="1">The sequence shown here is derived from an EMBL/GenBank/DDBJ whole genome shotgun (WGS) entry which is preliminary data.</text>
</comment>
<accession>A0A256FRH8</accession>
<dbReference type="Proteomes" id="UP000216345">
    <property type="component" value="Unassembled WGS sequence"/>
</dbReference>